<evidence type="ECO:0008006" key="3">
    <source>
        <dbReference type="Google" id="ProtNLM"/>
    </source>
</evidence>
<evidence type="ECO:0000313" key="1">
    <source>
        <dbReference type="EMBL" id="WPJ95926.1"/>
    </source>
</evidence>
<protein>
    <recommendedName>
        <fullName evidence="3">XRE family transcriptional regulator</fullName>
    </recommendedName>
</protein>
<gene>
    <name evidence="1" type="ORF">SH580_21150</name>
</gene>
<proteinExistence type="predicted"/>
<organism evidence="1 2">
    <name type="scientific">Coraliomargarita algicola</name>
    <dbReference type="NCBI Taxonomy" id="3092156"/>
    <lineage>
        <taxon>Bacteria</taxon>
        <taxon>Pseudomonadati</taxon>
        <taxon>Verrucomicrobiota</taxon>
        <taxon>Opitutia</taxon>
        <taxon>Puniceicoccales</taxon>
        <taxon>Coraliomargaritaceae</taxon>
        <taxon>Coraliomargarita</taxon>
    </lineage>
</organism>
<keyword evidence="2" id="KW-1185">Reference proteome</keyword>
<evidence type="ECO:0000313" key="2">
    <source>
        <dbReference type="Proteomes" id="UP001324993"/>
    </source>
</evidence>
<reference evidence="1 2" key="1">
    <citation type="submission" date="2023-11" db="EMBL/GenBank/DDBJ databases">
        <title>Coraliomargarita sp. nov., isolated from marine algae.</title>
        <authorList>
            <person name="Lee J.K."/>
            <person name="Baek J.H."/>
            <person name="Kim J.M."/>
            <person name="Choi D.G."/>
            <person name="Jeon C.O."/>
        </authorList>
    </citation>
    <scope>NUCLEOTIDE SEQUENCE [LARGE SCALE GENOMIC DNA]</scope>
    <source>
        <strain evidence="1 2">J2-16</strain>
    </source>
</reference>
<dbReference type="Proteomes" id="UP001324993">
    <property type="component" value="Chromosome"/>
</dbReference>
<dbReference type="EMBL" id="CP138858">
    <property type="protein sequence ID" value="WPJ95926.1"/>
    <property type="molecule type" value="Genomic_DNA"/>
</dbReference>
<dbReference type="RefSeq" id="WP_319832793.1">
    <property type="nucleotide sequence ID" value="NZ_CP138858.1"/>
</dbReference>
<name>A0ABZ0RKH8_9BACT</name>
<sequence length="134" mass="15286">MQNEHQRISDAMIERIAGIAGDLKGVPESFCRDFRAWAKRWSKNEEEKSTKSFADFLPWRIEARPYSVTELSRLPGMPGRTRLSKMVNSPPLNQMQTRNFAGKLTPDTVRQLVEVVCEPVDVDLKQGVEVVNEP</sequence>
<accession>A0ABZ0RKH8</accession>